<name>A0A4Y4DQP4_GLUUR</name>
<dbReference type="InterPro" id="IPR036390">
    <property type="entry name" value="WH_DNA-bd_sf"/>
</dbReference>
<dbReference type="Proteomes" id="UP000316612">
    <property type="component" value="Unassembled WGS sequence"/>
</dbReference>
<reference evidence="1 2" key="1">
    <citation type="submission" date="2019-06" db="EMBL/GenBank/DDBJ databases">
        <title>Whole genome shotgun sequence of Glutamicibacter uratoxydans NBRC 15515.</title>
        <authorList>
            <person name="Hosoyama A."/>
            <person name="Uohara A."/>
            <person name="Ohji S."/>
            <person name="Ichikawa N."/>
        </authorList>
    </citation>
    <scope>NUCLEOTIDE SEQUENCE [LARGE SCALE GENOMIC DNA]</scope>
    <source>
        <strain evidence="1 2">NBRC 15515</strain>
    </source>
</reference>
<dbReference type="InterPro" id="IPR011008">
    <property type="entry name" value="Dimeric_a/b-barrel"/>
</dbReference>
<dbReference type="SUPFAM" id="SSF46785">
    <property type="entry name" value="Winged helix' DNA-binding domain"/>
    <property type="match status" value="1"/>
</dbReference>
<protein>
    <submittedName>
        <fullName evidence="1">AsnC family transcriptional regulator</fullName>
    </submittedName>
</protein>
<dbReference type="AlphaFoldDB" id="A0A4Y4DQP4"/>
<gene>
    <name evidence="1" type="ORF">AUR04nite_13720</name>
</gene>
<evidence type="ECO:0000313" key="2">
    <source>
        <dbReference type="Proteomes" id="UP000316612"/>
    </source>
</evidence>
<accession>A0A4Y4DQP4</accession>
<dbReference type="Pfam" id="PF13412">
    <property type="entry name" value="HTH_24"/>
    <property type="match status" value="1"/>
</dbReference>
<dbReference type="PANTHER" id="PTHR30154:SF34">
    <property type="entry name" value="TRANSCRIPTIONAL REGULATOR AZLB"/>
    <property type="match status" value="1"/>
</dbReference>
<dbReference type="Gene3D" id="3.30.70.920">
    <property type="match status" value="2"/>
</dbReference>
<organism evidence="1 2">
    <name type="scientific">Glutamicibacter uratoxydans</name>
    <name type="common">Arthrobacter uratoxydans</name>
    <dbReference type="NCBI Taxonomy" id="43667"/>
    <lineage>
        <taxon>Bacteria</taxon>
        <taxon>Bacillati</taxon>
        <taxon>Actinomycetota</taxon>
        <taxon>Actinomycetes</taxon>
        <taxon>Micrococcales</taxon>
        <taxon>Micrococcaceae</taxon>
        <taxon>Glutamicibacter</taxon>
    </lineage>
</organism>
<keyword evidence="2" id="KW-1185">Reference proteome</keyword>
<dbReference type="EMBL" id="BJNY01000007">
    <property type="protein sequence ID" value="GED05840.1"/>
    <property type="molecule type" value="Genomic_DNA"/>
</dbReference>
<comment type="caution">
    <text evidence="1">The sequence shown here is derived from an EMBL/GenBank/DDBJ whole genome shotgun (WGS) entry which is preliminary data.</text>
</comment>
<sequence length="344" mass="38617">MWKYHLKMGKIASESQSPLSDEDFELISALQISPRAKWSELGPILGRHPSTLSARWERLRAQNLVWCVGHLGGRPGLNCAALIEVEADPARMEETQRALCALPEVQSVDGATRHADFRLICLSPDWLTMSREVLPLISAVPGVLRIKVSVCTKIYTSAEHFHFDALNKQQERELKRLAPAVHPQRTIVPDALWPCLDVLQRDGRATAKQIAEVTGQHPATVARMLRRALESGMLFVRCELATNFSGEPLLVQWFARVSRDAIDAVADYLMTMRNLRLCVQTTGEANLIFNMQVRDPVDIAQIEHQLMSAFPHIDILETCVGIRSFKRMGWILDEEGRPTGEVVA</sequence>
<dbReference type="PANTHER" id="PTHR30154">
    <property type="entry name" value="LEUCINE-RESPONSIVE REGULATORY PROTEIN"/>
    <property type="match status" value="1"/>
</dbReference>
<dbReference type="GO" id="GO:0043200">
    <property type="term" value="P:response to amino acid"/>
    <property type="evidence" value="ECO:0007669"/>
    <property type="project" value="TreeGrafter"/>
</dbReference>
<evidence type="ECO:0000313" key="1">
    <source>
        <dbReference type="EMBL" id="GED05840.1"/>
    </source>
</evidence>
<proteinExistence type="predicted"/>
<dbReference type="SUPFAM" id="SSF54909">
    <property type="entry name" value="Dimeric alpha+beta barrel"/>
    <property type="match status" value="2"/>
</dbReference>
<dbReference type="Gene3D" id="1.10.10.10">
    <property type="entry name" value="Winged helix-like DNA-binding domain superfamily/Winged helix DNA-binding domain"/>
    <property type="match status" value="2"/>
</dbReference>
<dbReference type="GO" id="GO:0005829">
    <property type="term" value="C:cytosol"/>
    <property type="evidence" value="ECO:0007669"/>
    <property type="project" value="TreeGrafter"/>
</dbReference>
<dbReference type="GO" id="GO:0043565">
    <property type="term" value="F:sequence-specific DNA binding"/>
    <property type="evidence" value="ECO:0007669"/>
    <property type="project" value="TreeGrafter"/>
</dbReference>
<dbReference type="InterPro" id="IPR036388">
    <property type="entry name" value="WH-like_DNA-bd_sf"/>
</dbReference>